<dbReference type="PANTHER" id="PTHR14296:SF3">
    <property type="entry name" value="DIKAR, ISOFORM F"/>
    <property type="match status" value="1"/>
</dbReference>
<keyword evidence="3" id="KW-0862">Zinc</keyword>
<organism evidence="6 7">
    <name type="scientific">Hyaloscypha hepaticicola</name>
    <dbReference type="NCBI Taxonomy" id="2082293"/>
    <lineage>
        <taxon>Eukaryota</taxon>
        <taxon>Fungi</taxon>
        <taxon>Dikarya</taxon>
        <taxon>Ascomycota</taxon>
        <taxon>Pezizomycotina</taxon>
        <taxon>Leotiomycetes</taxon>
        <taxon>Helotiales</taxon>
        <taxon>Hyaloscyphaceae</taxon>
        <taxon>Hyaloscypha</taxon>
    </lineage>
</organism>
<keyword evidence="2" id="KW-0863">Zinc-finger</keyword>
<dbReference type="Gene3D" id="3.30.40.10">
    <property type="entry name" value="Zinc/RING finger domain, C3HC4 (zinc finger)"/>
    <property type="match status" value="1"/>
</dbReference>
<evidence type="ECO:0000256" key="4">
    <source>
        <dbReference type="SAM" id="MobiDB-lite"/>
    </source>
</evidence>
<dbReference type="EMBL" id="KZ613499">
    <property type="protein sequence ID" value="PMD17486.1"/>
    <property type="molecule type" value="Genomic_DNA"/>
</dbReference>
<feature type="compositionally biased region" description="Basic residues" evidence="4">
    <location>
        <begin position="197"/>
        <end position="216"/>
    </location>
</feature>
<keyword evidence="7" id="KW-1185">Reference proteome</keyword>
<evidence type="ECO:0000259" key="5">
    <source>
        <dbReference type="SMART" id="SM00249"/>
    </source>
</evidence>
<feature type="region of interest" description="Disordered" evidence="4">
    <location>
        <begin position="320"/>
        <end position="348"/>
    </location>
</feature>
<dbReference type="Proteomes" id="UP000235672">
    <property type="component" value="Unassembled WGS sequence"/>
</dbReference>
<evidence type="ECO:0000313" key="6">
    <source>
        <dbReference type="EMBL" id="PMD17486.1"/>
    </source>
</evidence>
<name>A0A2J6PUA6_9HELO</name>
<dbReference type="GO" id="GO:0006355">
    <property type="term" value="P:regulation of DNA-templated transcription"/>
    <property type="evidence" value="ECO:0007669"/>
    <property type="project" value="InterPro"/>
</dbReference>
<feature type="compositionally biased region" description="Polar residues" evidence="4">
    <location>
        <begin position="742"/>
        <end position="771"/>
    </location>
</feature>
<feature type="compositionally biased region" description="Polar residues" evidence="4">
    <location>
        <begin position="834"/>
        <end position="844"/>
    </location>
</feature>
<proteinExistence type="predicted"/>
<dbReference type="SMART" id="SM00249">
    <property type="entry name" value="PHD"/>
    <property type="match status" value="1"/>
</dbReference>
<evidence type="ECO:0000313" key="7">
    <source>
        <dbReference type="Proteomes" id="UP000235672"/>
    </source>
</evidence>
<dbReference type="PANTHER" id="PTHR14296">
    <property type="entry name" value="REMODELING AND SPACING FACTOR 1"/>
    <property type="match status" value="1"/>
</dbReference>
<feature type="compositionally biased region" description="Low complexity" evidence="4">
    <location>
        <begin position="723"/>
        <end position="741"/>
    </location>
</feature>
<dbReference type="GO" id="GO:0031213">
    <property type="term" value="C:RSF complex"/>
    <property type="evidence" value="ECO:0007669"/>
    <property type="project" value="InterPro"/>
</dbReference>
<dbReference type="GO" id="GO:0008270">
    <property type="term" value="F:zinc ion binding"/>
    <property type="evidence" value="ECO:0007669"/>
    <property type="project" value="UniProtKB-KW"/>
</dbReference>
<feature type="compositionally biased region" description="Low complexity" evidence="4">
    <location>
        <begin position="505"/>
        <end position="515"/>
    </location>
</feature>
<dbReference type="InterPro" id="IPR011011">
    <property type="entry name" value="Znf_FYVE_PHD"/>
</dbReference>
<accession>A0A2J6PUA6</accession>
<feature type="compositionally biased region" description="Polar residues" evidence="4">
    <location>
        <begin position="679"/>
        <end position="695"/>
    </location>
</feature>
<sequence length="863" mass="96014">MVSSRKRGRQEMEAVEPPKERSLLDRIRNMWEFANLAQWIFIFGRAVKIDENLDIEDLEMECMKTHSTVLAEIGLALLKFVSSHRGLTPEIFDEYTRRQYVAKAPNRNPFGVKEEPAKFDDFDVFTKIRVLQQLTQWTMGNPDRIRERMEEQKDTEQTFWRIEPFGWDSDDRTYIVLDDNRLYRRTDPPPPPPPAPKAKKNSKKAKAALRASKRRKVSEPVESEAEPTEDPAIEEQAIVDTEDDGFGGMTWECLAVTLEQFNDFIGSIEKSRDPNEKVLRKHLIDDVLPLLEKQEEARKRKQAQKERELLNLEKLAHAKRSGRIASKMEQQKKEEEAREADRKKQAELAMAKKEQEKWMKLEKERESRMMTREQRLKEREARRILHEEELANLSEDSKKLETGQGRLSERHLKAEIERKKQVLEELAEEEDWIFDCICGAYGQIDDGTHSIACDKCNIWQHSKCVGVSQAEADREDFHFICTICQRKAKDAERAKNQPPIKIKLSRPGSSSSSPRQAKQNGSPAVNIKVNGTINLQSSSKKIEPHQQNMSPIQSANANGQQPASWQPSSFSPHSFQGQPVAPITQDAPQRVDQTRSMAPTPSQRSYSGPYGPYPNPGSSALSPYSAPRPPSSHAFSSPLPHSPTSLPPPAQPQMYTWVNGSGHNVSQQSMPQSTPTQQHGSTRYPPTQGSPSIPTNHGYGASLPHAMNGSRPVSSGSDHRRSSVNLPSPLSSAPVLASSNNGCSGSNVPVSGSPALSTASSPHLTKSSPLQALSPPIEQVGVPLQQERDAGHAAALPPAVTGISPTKHSPPRPSTSNGSFGLATPSILPPVASLTPSPQQQNLTPPVKASEPERSRTTQTAAP</sequence>
<keyword evidence="1" id="KW-0479">Metal-binding</keyword>
<feature type="compositionally biased region" description="Low complexity" evidence="4">
    <location>
        <begin position="666"/>
        <end position="678"/>
    </location>
</feature>
<dbReference type="OrthoDB" id="303107at2759"/>
<dbReference type="STRING" id="1745343.A0A2J6PUA6"/>
<dbReference type="InterPro" id="IPR019787">
    <property type="entry name" value="Znf_PHD-finger"/>
</dbReference>
<evidence type="ECO:0000256" key="1">
    <source>
        <dbReference type="ARBA" id="ARBA00022723"/>
    </source>
</evidence>
<feature type="compositionally biased region" description="Acidic residues" evidence="4">
    <location>
        <begin position="221"/>
        <end position="231"/>
    </location>
</feature>
<feature type="compositionally biased region" description="Low complexity" evidence="4">
    <location>
        <begin position="601"/>
        <end position="610"/>
    </location>
</feature>
<evidence type="ECO:0000256" key="3">
    <source>
        <dbReference type="ARBA" id="ARBA00022833"/>
    </source>
</evidence>
<dbReference type="SUPFAM" id="SSF57903">
    <property type="entry name" value="FYVE/PHD zinc finger"/>
    <property type="match status" value="1"/>
</dbReference>
<reference evidence="6 7" key="1">
    <citation type="submission" date="2016-05" db="EMBL/GenBank/DDBJ databases">
        <title>A degradative enzymes factory behind the ericoid mycorrhizal symbiosis.</title>
        <authorList>
            <consortium name="DOE Joint Genome Institute"/>
            <person name="Martino E."/>
            <person name="Morin E."/>
            <person name="Grelet G."/>
            <person name="Kuo A."/>
            <person name="Kohler A."/>
            <person name="Daghino S."/>
            <person name="Barry K."/>
            <person name="Choi C."/>
            <person name="Cichocki N."/>
            <person name="Clum A."/>
            <person name="Copeland A."/>
            <person name="Hainaut M."/>
            <person name="Haridas S."/>
            <person name="Labutti K."/>
            <person name="Lindquist E."/>
            <person name="Lipzen A."/>
            <person name="Khouja H.-R."/>
            <person name="Murat C."/>
            <person name="Ohm R."/>
            <person name="Olson A."/>
            <person name="Spatafora J."/>
            <person name="Veneault-Fourrey C."/>
            <person name="Henrissat B."/>
            <person name="Grigoriev I."/>
            <person name="Martin F."/>
            <person name="Perotto S."/>
        </authorList>
    </citation>
    <scope>NUCLEOTIDE SEQUENCE [LARGE SCALE GENOMIC DNA]</scope>
    <source>
        <strain evidence="6 7">UAMH 7357</strain>
    </source>
</reference>
<evidence type="ECO:0000256" key="2">
    <source>
        <dbReference type="ARBA" id="ARBA00022771"/>
    </source>
</evidence>
<dbReference type="PROSITE" id="PS01359">
    <property type="entry name" value="ZF_PHD_1"/>
    <property type="match status" value="1"/>
</dbReference>
<dbReference type="InterPro" id="IPR013083">
    <property type="entry name" value="Znf_RING/FYVE/PHD"/>
</dbReference>
<dbReference type="InterPro" id="IPR019786">
    <property type="entry name" value="Zinc_finger_PHD-type_CS"/>
</dbReference>
<protein>
    <recommendedName>
        <fullName evidence="5">Zinc finger PHD-type domain-containing protein</fullName>
    </recommendedName>
</protein>
<dbReference type="AlphaFoldDB" id="A0A2J6PUA6"/>
<feature type="domain" description="Zinc finger PHD-type" evidence="5">
    <location>
        <begin position="435"/>
        <end position="485"/>
    </location>
</feature>
<feature type="region of interest" description="Disordered" evidence="4">
    <location>
        <begin position="179"/>
        <end position="231"/>
    </location>
</feature>
<feature type="compositionally biased region" description="Polar residues" evidence="4">
    <location>
        <begin position="516"/>
        <end position="577"/>
    </location>
</feature>
<feature type="region of interest" description="Disordered" evidence="4">
    <location>
        <begin position="492"/>
        <end position="863"/>
    </location>
</feature>
<gene>
    <name evidence="6" type="ORF">NA56DRAFT_605817</name>
</gene>
<dbReference type="InterPro" id="IPR028938">
    <property type="entry name" value="Rsf1-like"/>
</dbReference>
<feature type="compositionally biased region" description="Polar residues" evidence="4">
    <location>
        <begin position="653"/>
        <end position="665"/>
    </location>
</feature>
<dbReference type="InterPro" id="IPR001965">
    <property type="entry name" value="Znf_PHD"/>
</dbReference>
<feature type="compositionally biased region" description="Basic and acidic residues" evidence="4">
    <location>
        <begin position="329"/>
        <end position="348"/>
    </location>
</feature>
<dbReference type="Pfam" id="PF00628">
    <property type="entry name" value="PHD"/>
    <property type="match status" value="1"/>
</dbReference>